<dbReference type="STRING" id="363999.A0A439DER0"/>
<dbReference type="AlphaFoldDB" id="A0A439DER0"/>
<feature type="compositionally biased region" description="Polar residues" evidence="1">
    <location>
        <begin position="595"/>
        <end position="615"/>
    </location>
</feature>
<evidence type="ECO:0000313" key="2">
    <source>
        <dbReference type="EMBL" id="RWA12866.1"/>
    </source>
</evidence>
<dbReference type="Proteomes" id="UP000286045">
    <property type="component" value="Unassembled WGS sequence"/>
</dbReference>
<comment type="caution">
    <text evidence="2">The sequence shown here is derived from an EMBL/GenBank/DDBJ whole genome shotgun (WGS) entry which is preliminary data.</text>
</comment>
<reference evidence="2 3" key="1">
    <citation type="submission" date="2018-12" db="EMBL/GenBank/DDBJ databases">
        <title>Draft genome sequence of Xylaria grammica IHI A82.</title>
        <authorList>
            <person name="Buettner E."/>
            <person name="Kellner H."/>
        </authorList>
    </citation>
    <scope>NUCLEOTIDE SEQUENCE [LARGE SCALE GENOMIC DNA]</scope>
    <source>
        <strain evidence="2 3">IHI A82</strain>
    </source>
</reference>
<organism evidence="2 3">
    <name type="scientific">Xylaria grammica</name>
    <dbReference type="NCBI Taxonomy" id="363999"/>
    <lineage>
        <taxon>Eukaryota</taxon>
        <taxon>Fungi</taxon>
        <taxon>Dikarya</taxon>
        <taxon>Ascomycota</taxon>
        <taxon>Pezizomycotina</taxon>
        <taxon>Sordariomycetes</taxon>
        <taxon>Xylariomycetidae</taxon>
        <taxon>Xylariales</taxon>
        <taxon>Xylariaceae</taxon>
        <taxon>Xylaria</taxon>
    </lineage>
</organism>
<dbReference type="EMBL" id="RYZI01000040">
    <property type="protein sequence ID" value="RWA12866.1"/>
    <property type="molecule type" value="Genomic_DNA"/>
</dbReference>
<name>A0A439DER0_9PEZI</name>
<feature type="region of interest" description="Disordered" evidence="1">
    <location>
        <begin position="579"/>
        <end position="632"/>
    </location>
</feature>
<keyword evidence="3" id="KW-1185">Reference proteome</keyword>
<sequence length="697" mass="77186">MEHNTTIVEPLMDFHSNLPEMLAVDLEQSSDIFQSRQLTAGAPAPGLADDGVRKRLSLQHRANHLSPTHPSQPLSNSKSVQTIQQKYSDIFAPLDFNAPKRGSISSSDSSANMEPLSISTREESVLTVDTWLESEKHPSPTFLHLSPTSENTAQMSWIDLDGDELSPITQRRRSSMSDFPKYIHQLRSPAETYKTISLLGRRSIDFAESAISPINEIPPSYPTEIPRRRSSLQHQEVYAARQQLKQYLNQGETHQDTPRFKPYRPSYNESPHKYGNKGSSFPEDEANFAFRDDVPTSLQSNPTSPTSKEEPTARSNTKGSRSLGIASAEVGFDEWLESDMAHFASEDQIFPRPLPHNVQETIKFFITNFPEPMLLCNSLLVENIRTLSQEVRYNTDDSQSDHLVNPGPQPNHQQQSRLPKWKWLGSSTSVAVPPDQSGSVLAINKQEWDIIRKIFPYGSDGLCEALYAYVLVYNYITSICSRSSTPPIDFSRPTTPWTGTRPSTASSDIDMYASATPQTLLSESGIPRKAASILGMRGEDVFVPPASFSPSRPPSGGSGSRTSTFTGLRSIPSFLFNGASQGHQRQSESKGAVTNPATPTGQRSNFSSRPVTPTASRAGMRPITSAMGSRGADRGERLAELRHGVAMCCARLTVTLHRADPNITKRKSDKDCKVDPSFMRSLCENVRITEEAIGRSR</sequence>
<feature type="compositionally biased region" description="Polar residues" evidence="1">
    <location>
        <begin position="296"/>
        <end position="306"/>
    </location>
</feature>
<protein>
    <submittedName>
        <fullName evidence="2">Uncharacterized protein</fullName>
    </submittedName>
</protein>
<evidence type="ECO:0000313" key="3">
    <source>
        <dbReference type="Proteomes" id="UP000286045"/>
    </source>
</evidence>
<feature type="region of interest" description="Disordered" evidence="1">
    <location>
        <begin position="248"/>
        <end position="322"/>
    </location>
</feature>
<feature type="region of interest" description="Disordered" evidence="1">
    <location>
        <begin position="395"/>
        <end position="416"/>
    </location>
</feature>
<gene>
    <name evidence="2" type="ORF">EKO27_g2231</name>
</gene>
<feature type="region of interest" description="Disordered" evidence="1">
    <location>
        <begin position="544"/>
        <end position="564"/>
    </location>
</feature>
<proteinExistence type="predicted"/>
<accession>A0A439DER0</accession>
<evidence type="ECO:0000256" key="1">
    <source>
        <dbReference type="SAM" id="MobiDB-lite"/>
    </source>
</evidence>